<protein>
    <recommendedName>
        <fullName evidence="2">Mitochondrial transcription rescue factor 1 C-terminal domain-containing protein</fullName>
    </recommendedName>
</protein>
<evidence type="ECO:0000256" key="1">
    <source>
        <dbReference type="PROSITE-ProRule" id="PRU00182"/>
    </source>
</evidence>
<sequence>MNALRRTPYTILRNRIIHSEIRIKYFHSAVINSQLQNQVKPIVFYTFANIPHISIRHKSKKQSDLDSDDEQDDEDDYSLTKDSKVIKFNTTSLRTDGVLKSALGVSRNKIEQVFYESKIRINGKKILKKSHAVKVGSEIDVIKSISPHNPDHLYVSRVEVLNLAAKEETIVVTVRRFKNLLIENYETDPYKPSSADKE</sequence>
<feature type="domain" description="Mitochondrial transcription rescue factor 1 C-terminal" evidence="2">
    <location>
        <begin position="90"/>
        <end position="182"/>
    </location>
</feature>
<organism evidence="3 4">
    <name type="scientific">Iphiclides podalirius</name>
    <name type="common">scarce swallowtail</name>
    <dbReference type="NCBI Taxonomy" id="110791"/>
    <lineage>
        <taxon>Eukaryota</taxon>
        <taxon>Metazoa</taxon>
        <taxon>Ecdysozoa</taxon>
        <taxon>Arthropoda</taxon>
        <taxon>Hexapoda</taxon>
        <taxon>Insecta</taxon>
        <taxon>Pterygota</taxon>
        <taxon>Neoptera</taxon>
        <taxon>Endopterygota</taxon>
        <taxon>Lepidoptera</taxon>
        <taxon>Glossata</taxon>
        <taxon>Ditrysia</taxon>
        <taxon>Papilionoidea</taxon>
        <taxon>Papilionidae</taxon>
        <taxon>Papilioninae</taxon>
        <taxon>Iphiclides</taxon>
    </lineage>
</organism>
<dbReference type="PROSITE" id="PS50889">
    <property type="entry name" value="S4"/>
    <property type="match status" value="1"/>
</dbReference>
<dbReference type="Pfam" id="PF25818">
    <property type="entry name" value="MTRES1_C"/>
    <property type="match status" value="1"/>
</dbReference>
<keyword evidence="1" id="KW-0694">RNA-binding</keyword>
<accession>A0ABN8HWK9</accession>
<dbReference type="SUPFAM" id="SSF55174">
    <property type="entry name" value="Alpha-L RNA-binding motif"/>
    <property type="match status" value="1"/>
</dbReference>
<feature type="non-terminal residue" evidence="3">
    <location>
        <position position="198"/>
    </location>
</feature>
<evidence type="ECO:0000313" key="4">
    <source>
        <dbReference type="Proteomes" id="UP000837857"/>
    </source>
</evidence>
<evidence type="ECO:0000259" key="2">
    <source>
        <dbReference type="Pfam" id="PF25818"/>
    </source>
</evidence>
<dbReference type="InterPro" id="IPR036986">
    <property type="entry name" value="S4_RNA-bd_sf"/>
</dbReference>
<dbReference type="Gene3D" id="3.10.290.10">
    <property type="entry name" value="RNA-binding S4 domain"/>
    <property type="match status" value="1"/>
</dbReference>
<evidence type="ECO:0000313" key="3">
    <source>
        <dbReference type="EMBL" id="CAH2040636.1"/>
    </source>
</evidence>
<keyword evidence="4" id="KW-1185">Reference proteome</keyword>
<proteinExistence type="predicted"/>
<reference evidence="3" key="1">
    <citation type="submission" date="2022-03" db="EMBL/GenBank/DDBJ databases">
        <authorList>
            <person name="Martin H S."/>
        </authorList>
    </citation>
    <scope>NUCLEOTIDE SEQUENCE</scope>
</reference>
<gene>
    <name evidence="3" type="ORF">IPOD504_LOCUS2694</name>
</gene>
<dbReference type="EMBL" id="OW152824">
    <property type="protein sequence ID" value="CAH2040636.1"/>
    <property type="molecule type" value="Genomic_DNA"/>
</dbReference>
<dbReference type="PANTHER" id="PTHR13633:SF3">
    <property type="entry name" value="MITOCHONDRIAL TRANSCRIPTION RESCUE FACTOR 1"/>
    <property type="match status" value="1"/>
</dbReference>
<dbReference type="Proteomes" id="UP000837857">
    <property type="component" value="Chromosome 12"/>
</dbReference>
<name>A0ABN8HWK9_9NEOP</name>
<dbReference type="InterPro" id="IPR057896">
    <property type="entry name" value="MTRES1_C"/>
</dbReference>
<dbReference type="PANTHER" id="PTHR13633">
    <property type="entry name" value="MITOCHONDRIAL TRANSCRIPTION RESCUE FACTOR 1"/>
    <property type="match status" value="1"/>
</dbReference>